<dbReference type="Proteomes" id="UP000294613">
    <property type="component" value="Unassembled WGS sequence"/>
</dbReference>
<protein>
    <submittedName>
        <fullName evidence="2">Uncharacterized protein</fullName>
    </submittedName>
</protein>
<dbReference type="GeneID" id="97506072"/>
<name>A0A4R3JQS1_9FIRM</name>
<dbReference type="AlphaFoldDB" id="A0A4R3JQS1"/>
<organism evidence="2 3">
    <name type="scientific">Faecalimonas umbilicata</name>
    <dbReference type="NCBI Taxonomy" id="1912855"/>
    <lineage>
        <taxon>Bacteria</taxon>
        <taxon>Bacillati</taxon>
        <taxon>Bacillota</taxon>
        <taxon>Clostridia</taxon>
        <taxon>Lachnospirales</taxon>
        <taxon>Lachnospiraceae</taxon>
        <taxon>Faecalimonas</taxon>
    </lineage>
</organism>
<comment type="caution">
    <text evidence="2">The sequence shown here is derived from an EMBL/GenBank/DDBJ whole genome shotgun (WGS) entry which is preliminary data.</text>
</comment>
<evidence type="ECO:0000313" key="3">
    <source>
        <dbReference type="Proteomes" id="UP000294613"/>
    </source>
</evidence>
<dbReference type="EMBL" id="SLZV01000014">
    <property type="protein sequence ID" value="TCS67773.1"/>
    <property type="molecule type" value="Genomic_DNA"/>
</dbReference>
<evidence type="ECO:0000313" key="2">
    <source>
        <dbReference type="EMBL" id="TCS67773.1"/>
    </source>
</evidence>
<keyword evidence="4" id="KW-1185">Reference proteome</keyword>
<sequence length="55" mass="6603">MNQELIRQLKYVKQCIVNKEMRGNDWEEQQEAVNKLEEVINYLKDEEGKAVEFDS</sequence>
<evidence type="ECO:0000313" key="4">
    <source>
        <dbReference type="Proteomes" id="UP000702954"/>
    </source>
</evidence>
<reference evidence="1 4" key="1">
    <citation type="journal article" date="2018" name="Int. J. Syst. Evol. Microbiol.">
        <title>Draft Genome Sequence of Faecalimonas umbilicata JCM 30896T, an Acetate-Producing Bacterium Isolated from Human Feces.</title>
        <authorList>
            <person name="Sakamoto M."/>
            <person name="Ikeyama N."/>
            <person name="Yuki M."/>
            <person name="Ohkuma M."/>
        </authorList>
    </citation>
    <scope>NUCLEOTIDE SEQUENCE [LARGE SCALE GENOMIC DNA]</scope>
    <source>
        <strain evidence="1 4">EGH7</strain>
    </source>
</reference>
<dbReference type="Proteomes" id="UP000702954">
    <property type="component" value="Unassembled WGS sequence"/>
</dbReference>
<accession>A0A4R3JQS1</accession>
<reference evidence="2 3" key="2">
    <citation type="submission" date="2019-03" db="EMBL/GenBank/DDBJ databases">
        <title>Genomic Encyclopedia of Type Strains, Phase IV (KMG-IV): sequencing the most valuable type-strain genomes for metagenomic binning, comparative biology and taxonomic classification.</title>
        <authorList>
            <person name="Goeker M."/>
        </authorList>
    </citation>
    <scope>NUCLEOTIDE SEQUENCE [LARGE SCALE GENOMIC DNA]</scope>
    <source>
        <strain evidence="2 3">DSM 103426</strain>
    </source>
</reference>
<evidence type="ECO:0000313" key="1">
    <source>
        <dbReference type="EMBL" id="GBU04643.1"/>
    </source>
</evidence>
<gene>
    <name evidence="2" type="ORF">EDD74_1145</name>
    <name evidence="1" type="ORF">FAEUMB_11840</name>
</gene>
<dbReference type="EMBL" id="BHEO01000005">
    <property type="protein sequence ID" value="GBU04643.1"/>
    <property type="molecule type" value="Genomic_DNA"/>
</dbReference>
<proteinExistence type="predicted"/>
<dbReference type="RefSeq" id="WP_008976757.1">
    <property type="nucleotide sequence ID" value="NZ_AP031411.1"/>
</dbReference>